<organism evidence="3 4">
    <name type="scientific">Corynebacterium stercoris</name>
    <dbReference type="NCBI Taxonomy" id="2943490"/>
    <lineage>
        <taxon>Bacteria</taxon>
        <taxon>Bacillati</taxon>
        <taxon>Actinomycetota</taxon>
        <taxon>Actinomycetes</taxon>
        <taxon>Mycobacteriales</taxon>
        <taxon>Corynebacteriaceae</taxon>
        <taxon>Corynebacterium</taxon>
    </lineage>
</organism>
<keyword evidence="2" id="KW-0812">Transmembrane</keyword>
<feature type="region of interest" description="Disordered" evidence="1">
    <location>
        <begin position="119"/>
        <end position="143"/>
    </location>
</feature>
<dbReference type="Proteomes" id="UP001204000">
    <property type="component" value="Unassembled WGS sequence"/>
</dbReference>
<accession>A0ABT1G0V4</accession>
<keyword evidence="4" id="KW-1185">Reference proteome</keyword>
<reference evidence="3" key="1">
    <citation type="submission" date="2022-05" db="EMBL/GenBank/DDBJ databases">
        <title>Corynebacterium sp. TA-R-1 sp. nov., isolated from human feces.</title>
        <authorList>
            <person name="Shamsuzzaman M."/>
            <person name="Dahal R.H."/>
        </authorList>
    </citation>
    <scope>NUCLEOTIDE SEQUENCE</scope>
    <source>
        <strain evidence="3">TA-R-1</strain>
    </source>
</reference>
<dbReference type="InterPro" id="IPR053779">
    <property type="entry name" value="GlpR"/>
</dbReference>
<evidence type="ECO:0000313" key="4">
    <source>
        <dbReference type="Proteomes" id="UP001204000"/>
    </source>
</evidence>
<feature type="compositionally biased region" description="Acidic residues" evidence="1">
    <location>
        <begin position="121"/>
        <end position="136"/>
    </location>
</feature>
<dbReference type="NCBIfam" id="NF045516">
    <property type="entry name" value="GlpR"/>
    <property type="match status" value="1"/>
</dbReference>
<name>A0ABT1G0V4_9CORY</name>
<proteinExistence type="predicted"/>
<evidence type="ECO:0000256" key="1">
    <source>
        <dbReference type="SAM" id="MobiDB-lite"/>
    </source>
</evidence>
<feature type="compositionally biased region" description="Acidic residues" evidence="1">
    <location>
        <begin position="172"/>
        <end position="213"/>
    </location>
</feature>
<feature type="transmembrane region" description="Helical" evidence="2">
    <location>
        <begin position="266"/>
        <end position="287"/>
    </location>
</feature>
<evidence type="ECO:0000256" key="2">
    <source>
        <dbReference type="SAM" id="Phobius"/>
    </source>
</evidence>
<keyword evidence="2" id="KW-1133">Transmembrane helix</keyword>
<keyword evidence="2" id="KW-0472">Membrane</keyword>
<feature type="transmembrane region" description="Helical" evidence="2">
    <location>
        <begin position="243"/>
        <end position="260"/>
    </location>
</feature>
<dbReference type="EMBL" id="JAMFTQ010000005">
    <property type="protein sequence ID" value="MCP1387653.1"/>
    <property type="molecule type" value="Genomic_DNA"/>
</dbReference>
<feature type="region of interest" description="Disordered" evidence="1">
    <location>
        <begin position="329"/>
        <end position="360"/>
    </location>
</feature>
<feature type="compositionally biased region" description="Basic and acidic residues" evidence="1">
    <location>
        <begin position="337"/>
        <end position="360"/>
    </location>
</feature>
<evidence type="ECO:0008006" key="5">
    <source>
        <dbReference type="Google" id="ProtNLM"/>
    </source>
</evidence>
<sequence length="360" mass="39830">MLMGSPSLIILLIIVVWIIVLAPLVLGNNKPIRRSGEGYEETRVLLEGGTAPVATRRRPKLTAADVHRHNTASDEDYEVVEAVAEEEQVLIDDTNGALRPLFPKRAGSSRVAVIEQPVVEAEAEEPADAAAAEETETSGGSTAYSVLKAEAGSTVYEVDEAYLAPSDFGYEAEAEPDAEAELEDEVELEAETEEDAEDAEDTEVVEATEDDQAYAETRKGRGGWDPKRDELIRADRQKRRQRTFLGLIIACVITLVAATVAGGWVWVLPAISIALTVWFMVALRRVVKQERALRARRMRQLRRARLGVDTVERPAPAAGERRRAGSVILNLDDESPDFDHLPRYRQPEPDHGRFREDRVA</sequence>
<protein>
    <recommendedName>
        <fullName evidence="5">Transmembrane protein</fullName>
    </recommendedName>
</protein>
<feature type="compositionally biased region" description="Basic and acidic residues" evidence="1">
    <location>
        <begin position="216"/>
        <end position="227"/>
    </location>
</feature>
<comment type="caution">
    <text evidence="3">The sequence shown here is derived from an EMBL/GenBank/DDBJ whole genome shotgun (WGS) entry which is preliminary data.</text>
</comment>
<feature type="transmembrane region" description="Helical" evidence="2">
    <location>
        <begin position="6"/>
        <end position="26"/>
    </location>
</feature>
<gene>
    <name evidence="3" type="ORF">M5J20_05550</name>
</gene>
<evidence type="ECO:0000313" key="3">
    <source>
        <dbReference type="EMBL" id="MCP1387653.1"/>
    </source>
</evidence>
<feature type="region of interest" description="Disordered" evidence="1">
    <location>
        <begin position="172"/>
        <end position="227"/>
    </location>
</feature>